<proteinExistence type="inferred from homology"/>
<dbReference type="HAMAP" id="MF_02215">
    <property type="entry name" value="UbiJ"/>
    <property type="match status" value="1"/>
</dbReference>
<gene>
    <name evidence="1" type="primary">ubiJ</name>
    <name evidence="4" type="ORF">AZF00_04245</name>
</gene>
<dbReference type="InterPro" id="IPR003033">
    <property type="entry name" value="SCP2_sterol-bd_dom"/>
</dbReference>
<keyword evidence="2" id="KW-0175">Coiled coil</keyword>
<accession>A0A127M2V2</accession>
<dbReference type="InterPro" id="IPR036527">
    <property type="entry name" value="SCP2_sterol-bd_dom_sf"/>
</dbReference>
<evidence type="ECO:0000259" key="3">
    <source>
        <dbReference type="Pfam" id="PF02036"/>
    </source>
</evidence>
<name>A0A127M2V2_9GAMM</name>
<comment type="subcellular location">
    <subcellularLocation>
        <location evidence="1">Cytoplasm</location>
    </subcellularLocation>
</comment>
<dbReference type="GO" id="GO:0006744">
    <property type="term" value="P:ubiquinone biosynthetic process"/>
    <property type="evidence" value="ECO:0007669"/>
    <property type="project" value="UniProtKB-UniRule"/>
</dbReference>
<keyword evidence="1" id="KW-0831">Ubiquinone biosynthesis</keyword>
<dbReference type="PANTHER" id="PTHR38693">
    <property type="entry name" value="UBIQUINONE BIOSYNTHESIS PROTEIN UBIJ"/>
    <property type="match status" value="1"/>
</dbReference>
<dbReference type="GO" id="GO:0005737">
    <property type="term" value="C:cytoplasm"/>
    <property type="evidence" value="ECO:0007669"/>
    <property type="project" value="UniProtKB-SubCell"/>
</dbReference>
<reference evidence="4 5" key="1">
    <citation type="submission" date="2015-12" db="EMBL/GenBank/DDBJ databases">
        <authorList>
            <person name="Shamseldin A."/>
            <person name="Moawad H."/>
            <person name="Abd El-Rahim W.M."/>
            <person name="Sadowsky M.J."/>
        </authorList>
    </citation>
    <scope>NUCLEOTIDE SEQUENCE [LARGE SCALE GENOMIC DNA]</scope>
    <source>
        <strain evidence="4 5">SM2</strain>
    </source>
</reference>
<dbReference type="AlphaFoldDB" id="A0A127M2V2"/>
<organism evidence="4 5">
    <name type="scientific">Zhongshania aliphaticivorans</name>
    <dbReference type="NCBI Taxonomy" id="1470434"/>
    <lineage>
        <taxon>Bacteria</taxon>
        <taxon>Pseudomonadati</taxon>
        <taxon>Pseudomonadota</taxon>
        <taxon>Gammaproteobacteria</taxon>
        <taxon>Cellvibrionales</taxon>
        <taxon>Spongiibacteraceae</taxon>
        <taxon>Zhongshania</taxon>
    </lineage>
</organism>
<dbReference type="STRING" id="1470434.AZF00_04245"/>
<dbReference type="KEGG" id="zal:AZF00_04245"/>
<dbReference type="RefSeq" id="WP_008246186.1">
    <property type="nucleotide sequence ID" value="NZ_CP014544.1"/>
</dbReference>
<evidence type="ECO:0000313" key="5">
    <source>
        <dbReference type="Proteomes" id="UP000074119"/>
    </source>
</evidence>
<dbReference type="Pfam" id="PF02036">
    <property type="entry name" value="SCP2"/>
    <property type="match status" value="1"/>
</dbReference>
<dbReference type="SUPFAM" id="SSF55718">
    <property type="entry name" value="SCP-like"/>
    <property type="match status" value="1"/>
</dbReference>
<evidence type="ECO:0000256" key="2">
    <source>
        <dbReference type="SAM" id="Coils"/>
    </source>
</evidence>
<feature type="domain" description="SCP2" evidence="3">
    <location>
        <begin position="18"/>
        <end position="115"/>
    </location>
</feature>
<comment type="pathway">
    <text evidence="1">Cofactor biosynthesis; ubiquinone biosynthesis.</text>
</comment>
<sequence length="212" mass="23277">MIPPVLQGAAISGLENLINRALHLDPSARAKLLSLDGQRFALELKEPDLNIGIGITGSRLRILGSLNEGISTRLSGRWSEFAAVATAADPAAALINGNIRISGDTAPLLALRKILADLDIDWEQPLADSFGDVAAHQIGTGLRAGHRWLNATRQNLHRQFEEFLVEESNLVPHPCQADDFYQQIDDVKARSERLEAKLRRLQARLTPQTNKN</sequence>
<protein>
    <recommendedName>
        <fullName evidence="1">Ubiquinone biosynthesis accessory factor UbiJ</fullName>
    </recommendedName>
</protein>
<evidence type="ECO:0000313" key="4">
    <source>
        <dbReference type="EMBL" id="AMO67554.1"/>
    </source>
</evidence>
<dbReference type="UniPathway" id="UPA00232"/>
<dbReference type="Proteomes" id="UP000074119">
    <property type="component" value="Chromosome"/>
</dbReference>
<comment type="function">
    <text evidence="1">Required for ubiquinone (coenzyme Q) biosynthesis. Binds hydrophobic ubiquinone biosynthetic intermediates via its SCP2 domain and is essential for the stability of the Ubi complex. May constitute a docking platform where Ubi enzymes assemble and access their SCP2-bound polyprenyl substrates.</text>
</comment>
<comment type="similarity">
    <text evidence="1">Belongs to the UbiJ family.</text>
</comment>
<evidence type="ECO:0000256" key="1">
    <source>
        <dbReference type="HAMAP-Rule" id="MF_02215"/>
    </source>
</evidence>
<feature type="coiled-coil region" evidence="2">
    <location>
        <begin position="177"/>
        <end position="204"/>
    </location>
</feature>
<dbReference type="InterPro" id="IPR038989">
    <property type="entry name" value="UbiJ"/>
</dbReference>
<dbReference type="EMBL" id="CP014544">
    <property type="protein sequence ID" value="AMO67554.1"/>
    <property type="molecule type" value="Genomic_DNA"/>
</dbReference>
<dbReference type="PANTHER" id="PTHR38693:SF1">
    <property type="entry name" value="UBIQUINONE BIOSYNTHESIS ACCESSORY FACTOR UBIJ"/>
    <property type="match status" value="1"/>
</dbReference>
<keyword evidence="1" id="KW-0963">Cytoplasm</keyword>